<evidence type="ECO:0000256" key="2">
    <source>
        <dbReference type="ARBA" id="ARBA00012068"/>
    </source>
</evidence>
<dbReference type="GO" id="GO:0006571">
    <property type="term" value="P:tyrosine biosynthetic process"/>
    <property type="evidence" value="ECO:0007669"/>
    <property type="project" value="UniProtKB-UniPathway"/>
</dbReference>
<dbReference type="InterPro" id="IPR050812">
    <property type="entry name" value="Preph/Arog_dehydrog"/>
</dbReference>
<feature type="domain" description="Prephenate/arogenate dehydrogenase" evidence="10">
    <location>
        <begin position="1"/>
        <end position="293"/>
    </location>
</feature>
<keyword evidence="7" id="KW-0057">Aromatic amino acid biosynthesis</keyword>
<dbReference type="Proteomes" id="UP000886124">
    <property type="component" value="Unassembled WGS sequence"/>
</dbReference>
<dbReference type="SUPFAM" id="SSF55021">
    <property type="entry name" value="ACT-like"/>
    <property type="match status" value="1"/>
</dbReference>
<dbReference type="PANTHER" id="PTHR21363">
    <property type="entry name" value="PREPHENATE DEHYDROGENASE"/>
    <property type="match status" value="1"/>
</dbReference>
<comment type="caution">
    <text evidence="12">The sequence shown here is derived from an EMBL/GenBank/DDBJ whole genome shotgun (WGS) entry which is preliminary data.</text>
</comment>
<dbReference type="EMBL" id="DROD01000664">
    <property type="protein sequence ID" value="HHJ53599.1"/>
    <property type="molecule type" value="Genomic_DNA"/>
</dbReference>
<dbReference type="InterPro" id="IPR002912">
    <property type="entry name" value="ACT_dom"/>
</dbReference>
<evidence type="ECO:0000256" key="1">
    <source>
        <dbReference type="ARBA" id="ARBA00005067"/>
    </source>
</evidence>
<evidence type="ECO:0000256" key="3">
    <source>
        <dbReference type="ARBA" id="ARBA00016891"/>
    </source>
</evidence>
<dbReference type="InterPro" id="IPR003099">
    <property type="entry name" value="Prephen_DH"/>
</dbReference>
<dbReference type="GO" id="GO:0070403">
    <property type="term" value="F:NAD+ binding"/>
    <property type="evidence" value="ECO:0007669"/>
    <property type="project" value="InterPro"/>
</dbReference>
<evidence type="ECO:0000313" key="12">
    <source>
        <dbReference type="EMBL" id="HHJ53599.1"/>
    </source>
</evidence>
<dbReference type="Pfam" id="PF20463">
    <property type="entry name" value="PDH_C"/>
    <property type="match status" value="1"/>
</dbReference>
<evidence type="ECO:0000256" key="9">
    <source>
        <dbReference type="SAM" id="Coils"/>
    </source>
</evidence>
<dbReference type="PROSITE" id="PS51671">
    <property type="entry name" value="ACT"/>
    <property type="match status" value="1"/>
</dbReference>
<dbReference type="UniPathway" id="UPA00122">
    <property type="reaction ID" value="UER00961"/>
</dbReference>
<keyword evidence="5" id="KW-0560">Oxidoreductase</keyword>
<evidence type="ECO:0000259" key="11">
    <source>
        <dbReference type="PROSITE" id="PS51671"/>
    </source>
</evidence>
<dbReference type="GO" id="GO:0008977">
    <property type="term" value="F:prephenate dehydrogenase (NAD+) activity"/>
    <property type="evidence" value="ECO:0007669"/>
    <property type="project" value="UniProtKB-EC"/>
</dbReference>
<gene>
    <name evidence="12" type="ORF">ENJ89_10425</name>
</gene>
<name>A0A7V5PQW3_CALAY</name>
<dbReference type="InterPro" id="IPR046825">
    <property type="entry name" value="PDH_C"/>
</dbReference>
<keyword evidence="9" id="KW-0175">Coiled coil</keyword>
<sequence length="358" mass="39709">MQIVIAGLGLMGGSMALAIKQNLPQLKILGYDLPHVAEEALQRNIIDGIITDWPGQCRDADLIFLATPLRILKQHLTDLNGVVSKSTLVTDMGSTKQQLQELVERLAFSGTYVGGHPMTGAEKSGLNAANALLFENAVYILTNTESCDPELLEQKLLFILKAIKSRVLFLDPGIHDKILAAISHLPQILAIDLVNLVGDRDSEEYPYLQLAAGGFRDLTRIASSSIDIWQDIFQSNRENVRQVIRELIKILQNNLEKLDNLAEDFNKANQYRQRVPKAGKGFMAPLTDVMVYVTDQVGVIAKIANALSRHKIDIRDIELLKIREKEGGVFRLSFANLDEAQTAVTVLEEIGYQAAIRE</sequence>
<evidence type="ECO:0000259" key="10">
    <source>
        <dbReference type="PROSITE" id="PS51176"/>
    </source>
</evidence>
<reference evidence="12" key="1">
    <citation type="journal article" date="2020" name="mSystems">
        <title>Genome- and Community-Level Interaction Insights into Carbon Utilization and Element Cycling Functions of Hydrothermarchaeota in Hydrothermal Sediment.</title>
        <authorList>
            <person name="Zhou Z."/>
            <person name="Liu Y."/>
            <person name="Xu W."/>
            <person name="Pan J."/>
            <person name="Luo Z.H."/>
            <person name="Li M."/>
        </authorList>
    </citation>
    <scope>NUCLEOTIDE SEQUENCE [LARGE SCALE GENOMIC DNA]</scope>
    <source>
        <strain evidence="12">HyVt-527</strain>
    </source>
</reference>
<dbReference type="InterPro" id="IPR008927">
    <property type="entry name" value="6-PGluconate_DH-like_C_sf"/>
</dbReference>
<dbReference type="Gene3D" id="3.40.50.720">
    <property type="entry name" value="NAD(P)-binding Rossmann-like Domain"/>
    <property type="match status" value="1"/>
</dbReference>
<feature type="coiled-coil region" evidence="9">
    <location>
        <begin position="241"/>
        <end position="268"/>
    </location>
</feature>
<keyword evidence="4" id="KW-0827">Tyrosine biosynthesis</keyword>
<dbReference type="Gene3D" id="1.10.3660.10">
    <property type="entry name" value="6-phosphogluconate dehydrogenase C-terminal like domain"/>
    <property type="match status" value="1"/>
</dbReference>
<dbReference type="Gene3D" id="3.30.70.260">
    <property type="match status" value="1"/>
</dbReference>
<protein>
    <recommendedName>
        <fullName evidence="3">Prephenate dehydrogenase</fullName>
        <ecNumber evidence="2">1.3.1.12</ecNumber>
    </recommendedName>
</protein>
<comment type="pathway">
    <text evidence="1">Amino-acid biosynthesis; L-tyrosine biosynthesis; (4-hydroxyphenyl)pyruvate from prephenate (NAD(+) route): step 1/1.</text>
</comment>
<evidence type="ECO:0000256" key="8">
    <source>
        <dbReference type="ARBA" id="ARBA00049260"/>
    </source>
</evidence>
<dbReference type="PROSITE" id="PS51176">
    <property type="entry name" value="PDH_ADH"/>
    <property type="match status" value="1"/>
</dbReference>
<feature type="domain" description="ACT" evidence="11">
    <location>
        <begin position="288"/>
        <end position="358"/>
    </location>
</feature>
<proteinExistence type="predicted"/>
<dbReference type="SUPFAM" id="SSF48179">
    <property type="entry name" value="6-phosphogluconate dehydrogenase C-terminal domain-like"/>
    <property type="match status" value="1"/>
</dbReference>
<organism evidence="12">
    <name type="scientific">Caldithrix abyssi</name>
    <dbReference type="NCBI Taxonomy" id="187145"/>
    <lineage>
        <taxon>Bacteria</taxon>
        <taxon>Pseudomonadati</taxon>
        <taxon>Calditrichota</taxon>
        <taxon>Calditrichia</taxon>
        <taxon>Calditrichales</taxon>
        <taxon>Calditrichaceae</taxon>
        <taxon>Caldithrix</taxon>
    </lineage>
</organism>
<comment type="catalytic activity">
    <reaction evidence="8">
        <text>prephenate + NAD(+) = 3-(4-hydroxyphenyl)pyruvate + CO2 + NADH</text>
        <dbReference type="Rhea" id="RHEA:13869"/>
        <dbReference type="ChEBI" id="CHEBI:16526"/>
        <dbReference type="ChEBI" id="CHEBI:29934"/>
        <dbReference type="ChEBI" id="CHEBI:36242"/>
        <dbReference type="ChEBI" id="CHEBI:57540"/>
        <dbReference type="ChEBI" id="CHEBI:57945"/>
        <dbReference type="EC" id="1.3.1.12"/>
    </reaction>
</comment>
<dbReference type="PANTHER" id="PTHR21363:SF0">
    <property type="entry name" value="PREPHENATE DEHYDROGENASE [NADP(+)]"/>
    <property type="match status" value="1"/>
</dbReference>
<dbReference type="AlphaFoldDB" id="A0A7V5PQW3"/>
<dbReference type="InterPro" id="IPR046826">
    <property type="entry name" value="PDH_N"/>
</dbReference>
<dbReference type="InterPro" id="IPR045865">
    <property type="entry name" value="ACT-like_dom_sf"/>
</dbReference>
<evidence type="ECO:0000256" key="6">
    <source>
        <dbReference type="ARBA" id="ARBA00023027"/>
    </source>
</evidence>
<dbReference type="SUPFAM" id="SSF51735">
    <property type="entry name" value="NAD(P)-binding Rossmann-fold domains"/>
    <property type="match status" value="1"/>
</dbReference>
<evidence type="ECO:0000256" key="4">
    <source>
        <dbReference type="ARBA" id="ARBA00022498"/>
    </source>
</evidence>
<keyword evidence="6" id="KW-0520">NAD</keyword>
<accession>A0A7V5PQW3</accession>
<evidence type="ECO:0000256" key="7">
    <source>
        <dbReference type="ARBA" id="ARBA00023141"/>
    </source>
</evidence>
<dbReference type="InterPro" id="IPR036291">
    <property type="entry name" value="NAD(P)-bd_dom_sf"/>
</dbReference>
<dbReference type="Pfam" id="PF01842">
    <property type="entry name" value="ACT"/>
    <property type="match status" value="1"/>
</dbReference>
<dbReference type="Pfam" id="PF02153">
    <property type="entry name" value="PDH_N"/>
    <property type="match status" value="1"/>
</dbReference>
<keyword evidence="7" id="KW-0028">Amino-acid biosynthesis</keyword>
<dbReference type="GO" id="GO:0004665">
    <property type="term" value="F:prephenate dehydrogenase (NADP+) activity"/>
    <property type="evidence" value="ECO:0007669"/>
    <property type="project" value="InterPro"/>
</dbReference>
<evidence type="ECO:0000256" key="5">
    <source>
        <dbReference type="ARBA" id="ARBA00023002"/>
    </source>
</evidence>
<dbReference type="EC" id="1.3.1.12" evidence="2"/>
<dbReference type="FunFam" id="3.40.50.720:FF:000208">
    <property type="entry name" value="Prephenate dehydrogenase"/>
    <property type="match status" value="1"/>
</dbReference>